<dbReference type="PANTHER" id="PTHR12526:SF640">
    <property type="entry name" value="COLANIC ACID BIOSYNTHESIS GLYCOSYLTRANSFERASE WCAL-RELATED"/>
    <property type="match status" value="1"/>
</dbReference>
<protein>
    <submittedName>
        <fullName evidence="5">Colanic acid biosynthesis glycosyltransferase WcaL</fullName>
    </submittedName>
</protein>
<evidence type="ECO:0000256" key="1">
    <source>
        <dbReference type="ARBA" id="ARBA00009481"/>
    </source>
</evidence>
<comment type="similarity">
    <text evidence="1">Belongs to the glycosyltransferase group 1 family. Glycosyltransferase 4 subfamily.</text>
</comment>
<gene>
    <name evidence="5" type="ORF">GCM10010840_30200</name>
</gene>
<reference evidence="6" key="1">
    <citation type="journal article" date="2019" name="Int. J. Syst. Evol. Microbiol.">
        <title>The Global Catalogue of Microorganisms (GCM) 10K type strain sequencing project: providing services to taxonomists for standard genome sequencing and annotation.</title>
        <authorList>
            <consortium name="The Broad Institute Genomics Platform"/>
            <consortium name="The Broad Institute Genome Sequencing Center for Infectious Disease"/>
            <person name="Wu L."/>
            <person name="Ma J."/>
        </authorList>
    </citation>
    <scope>NUCLEOTIDE SEQUENCE [LARGE SCALE GENOMIC DNA]</scope>
    <source>
        <strain evidence="6">JCM 15442</strain>
    </source>
</reference>
<organism evidence="5 6">
    <name type="scientific">Deinococcus aerolatus</name>
    <dbReference type="NCBI Taxonomy" id="522487"/>
    <lineage>
        <taxon>Bacteria</taxon>
        <taxon>Thermotogati</taxon>
        <taxon>Deinococcota</taxon>
        <taxon>Deinococci</taxon>
        <taxon>Deinococcales</taxon>
        <taxon>Deinococcaceae</taxon>
        <taxon>Deinococcus</taxon>
    </lineage>
</organism>
<keyword evidence="2" id="KW-0328">Glycosyltransferase</keyword>
<feature type="domain" description="Glycosyl transferase family 1" evidence="4">
    <location>
        <begin position="206"/>
        <end position="373"/>
    </location>
</feature>
<dbReference type="PANTHER" id="PTHR12526">
    <property type="entry name" value="GLYCOSYLTRANSFERASE"/>
    <property type="match status" value="1"/>
</dbReference>
<keyword evidence="3" id="KW-0808">Transferase</keyword>
<evidence type="ECO:0000256" key="3">
    <source>
        <dbReference type="ARBA" id="ARBA00022679"/>
    </source>
</evidence>
<name>A0ABQ2GDT0_9DEIO</name>
<accession>A0ABQ2GDT0</accession>
<evidence type="ECO:0000313" key="5">
    <source>
        <dbReference type="EMBL" id="GGL90115.1"/>
    </source>
</evidence>
<proteinExistence type="inferred from homology"/>
<dbReference type="InterPro" id="IPR001296">
    <property type="entry name" value="Glyco_trans_1"/>
</dbReference>
<keyword evidence="6" id="KW-1185">Reference proteome</keyword>
<dbReference type="EMBL" id="BMOL01000017">
    <property type="protein sequence ID" value="GGL90115.1"/>
    <property type="molecule type" value="Genomic_DNA"/>
</dbReference>
<sequence length="399" mass="44239">MNIIYITSSLPYGPGEAFILPELAELSKRGHQVWVVPMNGRGDLLHTGVQDLIHRCLSAKLLDRQIAFGAIAEFIRAPRVSVEAICMLWTPKLRHLGKNLSIVPKGLWLAREARRLDIHHIHVHWAATTASMGMVASEISGVPWSFTAHRWDIVESNLLDRKARHAQFVRFISKNGLHLARARGLSADIDAIVLHMGVRLPLSIAQKTRRSPKKHILCPANLIEVKGHRFLLDAMARLPDGSSELWLAGHGVLEKELREQVKRLGIEKRVRFLGQLPHQELLDLYRREEVDIVVLPSLDLGDGLHEGIPVSLIEAMGQRVPVVSTLTGGIAELLGDGAGLLVPPADVGALVDALKGLLEDSEKRRTIGCAGYNRVQSRFSITSVTEQLEQQFAKERVQA</sequence>
<evidence type="ECO:0000256" key="2">
    <source>
        <dbReference type="ARBA" id="ARBA00022676"/>
    </source>
</evidence>
<dbReference type="SUPFAM" id="SSF53756">
    <property type="entry name" value="UDP-Glycosyltransferase/glycogen phosphorylase"/>
    <property type="match status" value="1"/>
</dbReference>
<evidence type="ECO:0000259" key="4">
    <source>
        <dbReference type="Pfam" id="PF00534"/>
    </source>
</evidence>
<dbReference type="Proteomes" id="UP000639973">
    <property type="component" value="Unassembled WGS sequence"/>
</dbReference>
<dbReference type="RefSeq" id="WP_188973425.1">
    <property type="nucleotide sequence ID" value="NZ_BMOL01000017.1"/>
</dbReference>
<evidence type="ECO:0000313" key="6">
    <source>
        <dbReference type="Proteomes" id="UP000639973"/>
    </source>
</evidence>
<comment type="caution">
    <text evidence="5">The sequence shown here is derived from an EMBL/GenBank/DDBJ whole genome shotgun (WGS) entry which is preliminary data.</text>
</comment>
<dbReference type="Pfam" id="PF00534">
    <property type="entry name" value="Glycos_transf_1"/>
    <property type="match status" value="1"/>
</dbReference>
<dbReference type="Gene3D" id="3.40.50.2000">
    <property type="entry name" value="Glycogen Phosphorylase B"/>
    <property type="match status" value="2"/>
</dbReference>